<dbReference type="EMBL" id="MU006782">
    <property type="protein sequence ID" value="KAF2641921.1"/>
    <property type="molecule type" value="Genomic_DNA"/>
</dbReference>
<evidence type="ECO:0000256" key="6">
    <source>
        <dbReference type="SAM" id="Phobius"/>
    </source>
</evidence>
<dbReference type="GO" id="GO:0042910">
    <property type="term" value="F:xenobiotic transmembrane transporter activity"/>
    <property type="evidence" value="ECO:0007669"/>
    <property type="project" value="InterPro"/>
</dbReference>
<feature type="transmembrane region" description="Helical" evidence="6">
    <location>
        <begin position="409"/>
        <end position="431"/>
    </location>
</feature>
<accession>A0A6A6S467</accession>
<evidence type="ECO:0000256" key="1">
    <source>
        <dbReference type="ARBA" id="ARBA00004141"/>
    </source>
</evidence>
<organism evidence="7 8">
    <name type="scientific">Massarina eburnea CBS 473.64</name>
    <dbReference type="NCBI Taxonomy" id="1395130"/>
    <lineage>
        <taxon>Eukaryota</taxon>
        <taxon>Fungi</taxon>
        <taxon>Dikarya</taxon>
        <taxon>Ascomycota</taxon>
        <taxon>Pezizomycotina</taxon>
        <taxon>Dothideomycetes</taxon>
        <taxon>Pleosporomycetidae</taxon>
        <taxon>Pleosporales</taxon>
        <taxon>Massarineae</taxon>
        <taxon>Massarinaceae</taxon>
        <taxon>Massarina</taxon>
    </lineage>
</organism>
<feature type="transmembrane region" description="Helical" evidence="6">
    <location>
        <begin position="181"/>
        <end position="202"/>
    </location>
</feature>
<dbReference type="PANTHER" id="PTHR11206">
    <property type="entry name" value="MULTIDRUG RESISTANCE PROTEIN"/>
    <property type="match status" value="1"/>
</dbReference>
<protein>
    <submittedName>
        <fullName evidence="7">MATE efflux family protein</fullName>
    </submittedName>
</protein>
<dbReference type="InterPro" id="IPR045069">
    <property type="entry name" value="MATE_euk"/>
</dbReference>
<reference evidence="7" key="1">
    <citation type="journal article" date="2020" name="Stud. Mycol.">
        <title>101 Dothideomycetes genomes: a test case for predicting lifestyles and emergence of pathogens.</title>
        <authorList>
            <person name="Haridas S."/>
            <person name="Albert R."/>
            <person name="Binder M."/>
            <person name="Bloem J."/>
            <person name="Labutti K."/>
            <person name="Salamov A."/>
            <person name="Andreopoulos B."/>
            <person name="Baker S."/>
            <person name="Barry K."/>
            <person name="Bills G."/>
            <person name="Bluhm B."/>
            <person name="Cannon C."/>
            <person name="Castanera R."/>
            <person name="Culley D."/>
            <person name="Daum C."/>
            <person name="Ezra D."/>
            <person name="Gonzalez J."/>
            <person name="Henrissat B."/>
            <person name="Kuo A."/>
            <person name="Liang C."/>
            <person name="Lipzen A."/>
            <person name="Lutzoni F."/>
            <person name="Magnuson J."/>
            <person name="Mondo S."/>
            <person name="Nolan M."/>
            <person name="Ohm R."/>
            <person name="Pangilinan J."/>
            <person name="Park H.-J."/>
            <person name="Ramirez L."/>
            <person name="Alfaro M."/>
            <person name="Sun H."/>
            <person name="Tritt A."/>
            <person name="Yoshinaga Y."/>
            <person name="Zwiers L.-H."/>
            <person name="Turgeon B."/>
            <person name="Goodwin S."/>
            <person name="Spatafora J."/>
            <person name="Crous P."/>
            <person name="Grigoriev I."/>
        </authorList>
    </citation>
    <scope>NUCLEOTIDE SEQUENCE</scope>
    <source>
        <strain evidence="7">CBS 473.64</strain>
    </source>
</reference>
<dbReference type="GO" id="GO:0016020">
    <property type="term" value="C:membrane"/>
    <property type="evidence" value="ECO:0007669"/>
    <property type="project" value="UniProtKB-SubCell"/>
</dbReference>
<evidence type="ECO:0000256" key="2">
    <source>
        <dbReference type="ARBA" id="ARBA00010199"/>
    </source>
</evidence>
<evidence type="ECO:0000313" key="8">
    <source>
        <dbReference type="Proteomes" id="UP000799753"/>
    </source>
</evidence>
<keyword evidence="5 6" id="KW-0472">Membrane</keyword>
<dbReference type="AlphaFoldDB" id="A0A6A6S467"/>
<dbReference type="InterPro" id="IPR002528">
    <property type="entry name" value="MATE_fam"/>
</dbReference>
<feature type="transmembrane region" description="Helical" evidence="6">
    <location>
        <begin position="291"/>
        <end position="309"/>
    </location>
</feature>
<dbReference type="GO" id="GO:1990961">
    <property type="term" value="P:xenobiotic detoxification by transmembrane export across the plasma membrane"/>
    <property type="evidence" value="ECO:0007669"/>
    <property type="project" value="InterPro"/>
</dbReference>
<dbReference type="CDD" id="cd13132">
    <property type="entry name" value="MATE_eukaryotic"/>
    <property type="match status" value="1"/>
</dbReference>
<evidence type="ECO:0000256" key="5">
    <source>
        <dbReference type="ARBA" id="ARBA00023136"/>
    </source>
</evidence>
<keyword evidence="4 6" id="KW-1133">Transmembrane helix</keyword>
<keyword evidence="8" id="KW-1185">Reference proteome</keyword>
<feature type="transmembrane region" description="Helical" evidence="6">
    <location>
        <begin position="248"/>
        <end position="270"/>
    </location>
</feature>
<dbReference type="Proteomes" id="UP000799753">
    <property type="component" value="Unassembled WGS sequence"/>
</dbReference>
<evidence type="ECO:0000256" key="3">
    <source>
        <dbReference type="ARBA" id="ARBA00022692"/>
    </source>
</evidence>
<comment type="similarity">
    <text evidence="2">Belongs to the multi antimicrobial extrusion (MATE) (TC 2.A.66.1) family.</text>
</comment>
<feature type="transmembrane region" description="Helical" evidence="6">
    <location>
        <begin position="438"/>
        <end position="459"/>
    </location>
</feature>
<feature type="transmembrane region" description="Helical" evidence="6">
    <location>
        <begin position="471"/>
        <end position="495"/>
    </location>
</feature>
<dbReference type="OrthoDB" id="2126698at2759"/>
<feature type="transmembrane region" description="Helical" evidence="6">
    <location>
        <begin position="77"/>
        <end position="98"/>
    </location>
</feature>
<feature type="transmembrane region" description="Helical" evidence="6">
    <location>
        <begin position="329"/>
        <end position="349"/>
    </location>
</feature>
<proteinExistence type="inferred from homology"/>
<feature type="transmembrane region" description="Helical" evidence="6">
    <location>
        <begin position="151"/>
        <end position="175"/>
    </location>
</feature>
<keyword evidence="3 6" id="KW-0812">Transmembrane</keyword>
<evidence type="ECO:0000313" key="7">
    <source>
        <dbReference type="EMBL" id="KAF2641921.1"/>
    </source>
</evidence>
<dbReference type="Pfam" id="PF01554">
    <property type="entry name" value="MatE"/>
    <property type="match status" value="2"/>
</dbReference>
<dbReference type="NCBIfam" id="TIGR00797">
    <property type="entry name" value="matE"/>
    <property type="match status" value="1"/>
</dbReference>
<feature type="transmembrane region" description="Helical" evidence="6">
    <location>
        <begin position="370"/>
        <end position="389"/>
    </location>
</feature>
<dbReference type="GO" id="GO:0015297">
    <property type="term" value="F:antiporter activity"/>
    <property type="evidence" value="ECO:0007669"/>
    <property type="project" value="InterPro"/>
</dbReference>
<comment type="subcellular location">
    <subcellularLocation>
        <location evidence="1">Membrane</location>
        <topology evidence="1">Multi-pass membrane protein</topology>
    </subcellularLocation>
</comment>
<gene>
    <name evidence="7" type="ORF">P280DRAFT_468409</name>
</gene>
<evidence type="ECO:0000256" key="4">
    <source>
        <dbReference type="ARBA" id="ARBA00022989"/>
    </source>
</evidence>
<feature type="transmembrane region" description="Helical" evidence="6">
    <location>
        <begin position="214"/>
        <end position="236"/>
    </location>
</feature>
<sequence>MDALDGPRRFSAVTSPLLAARDAPAKRNGSVNGNGFGTLADPEEVEALLGRNAHGEEIETTSAKEARLLFGYSLPLMFTYLLQYSFSLVTIFVVGHIGTDELGAVSLATMTAGITGFAIYEGLATSLDTLCAQAYGSGKKEQVGLHLQRMILFMLLVTIPIGAIWMCSGWILAALVPEKELAYMAGRYLRILIACTPGYAIFEAGKRFTQAQGLFSASLWVLLLATPINILLNYVFVFVLDWGLTGPAVAMVLSNTLLPIFLFGYVYFVVPSSLECWGGFTKTAFANWGPMVKLSVPGIVMVEAEWLAFDILTFSSSYLSTAHLAAQSVVMTVAVAIFHIPFSVSVAVSTRLGNLIGAGALTAARIATRTYVVIFLAIGLIDATFLASTRNILPNAFTEDPQVREIVSSVMPVLALFQLSDAGTALANAILRGLGRQTIGGCVNLGVYYGIAIPVALGLCFGKPRMGLEGLWMGCLVGSCLNWIIEGTYCKVWSWKNAVEEARRRDD</sequence>
<feature type="transmembrane region" description="Helical" evidence="6">
    <location>
        <begin position="104"/>
        <end position="130"/>
    </location>
</feature>
<name>A0A6A6S467_9PLEO</name>